<sequence>MRVCWKLSLLCSLYTALFLDLLKHPRWARVYEGEEFALLPCKVAVNVSSSATAVVWDRDEFKIPTVHMRLQSGDDLNAQNQRFKNRTSMRNDALQTGELSLTLRNPTVSDSGTYTCIPRMFGQDQSRITVELKVKEAPPRWPIVLVAVLLPLALLAVGVGVFMFYKYKRMKHPAGMMQQVCPFGWIFIAATQVATSENQSEMMRREKGVLLLDHLGSYCSCW</sequence>
<dbReference type="STRING" id="61819.ENSACIP00000015230"/>
<evidence type="ECO:0000256" key="2">
    <source>
        <dbReference type="ARBA" id="ARBA00023136"/>
    </source>
</evidence>
<dbReference type="InterPro" id="IPR050504">
    <property type="entry name" value="IgSF_BTN/MOG"/>
</dbReference>
<reference evidence="7" key="1">
    <citation type="submission" date="2025-08" db="UniProtKB">
        <authorList>
            <consortium name="Ensembl"/>
        </authorList>
    </citation>
    <scope>IDENTIFICATION</scope>
</reference>
<evidence type="ECO:0000313" key="8">
    <source>
        <dbReference type="Proteomes" id="UP000261340"/>
    </source>
</evidence>
<reference evidence="7" key="2">
    <citation type="submission" date="2025-09" db="UniProtKB">
        <authorList>
            <consortium name="Ensembl"/>
        </authorList>
    </citation>
    <scope>IDENTIFICATION</scope>
</reference>
<dbReference type="InterPro" id="IPR013106">
    <property type="entry name" value="Ig_V-set"/>
</dbReference>
<name>A0A3Q0S457_AMPCI</name>
<dbReference type="PANTHER" id="PTHR24100">
    <property type="entry name" value="BUTYROPHILIN"/>
    <property type="match status" value="1"/>
</dbReference>
<evidence type="ECO:0000259" key="6">
    <source>
        <dbReference type="PROSITE" id="PS50835"/>
    </source>
</evidence>
<feature type="domain" description="Ig-like" evidence="6">
    <location>
        <begin position="32"/>
        <end position="129"/>
    </location>
</feature>
<evidence type="ECO:0000256" key="3">
    <source>
        <dbReference type="ARBA" id="ARBA00023319"/>
    </source>
</evidence>
<feature type="transmembrane region" description="Helical" evidence="4">
    <location>
        <begin position="141"/>
        <end position="165"/>
    </location>
</feature>
<dbReference type="Pfam" id="PF07686">
    <property type="entry name" value="V-set"/>
    <property type="match status" value="1"/>
</dbReference>
<dbReference type="Ensembl" id="ENSACIT00000015640.1">
    <property type="protein sequence ID" value="ENSACIP00000015230.1"/>
    <property type="gene ID" value="ENSACIG00000011839.1"/>
</dbReference>
<dbReference type="GeneTree" id="ENSGT00940000168804"/>
<keyword evidence="8" id="KW-1185">Reference proteome</keyword>
<dbReference type="PANTHER" id="PTHR24100:SF151">
    <property type="entry name" value="ICOS LIGAND"/>
    <property type="match status" value="1"/>
</dbReference>
<dbReference type="SUPFAM" id="SSF48726">
    <property type="entry name" value="Immunoglobulin"/>
    <property type="match status" value="1"/>
</dbReference>
<keyword evidence="4" id="KW-0812">Transmembrane</keyword>
<keyword evidence="3" id="KW-0393">Immunoglobulin domain</keyword>
<dbReference type="GO" id="GO:0050852">
    <property type="term" value="P:T cell receptor signaling pathway"/>
    <property type="evidence" value="ECO:0007669"/>
    <property type="project" value="TreeGrafter"/>
</dbReference>
<keyword evidence="5" id="KW-0732">Signal</keyword>
<comment type="subcellular location">
    <subcellularLocation>
        <location evidence="1">Membrane</location>
    </subcellularLocation>
</comment>
<dbReference type="InterPro" id="IPR036179">
    <property type="entry name" value="Ig-like_dom_sf"/>
</dbReference>
<dbReference type="InterPro" id="IPR003599">
    <property type="entry name" value="Ig_sub"/>
</dbReference>
<dbReference type="GO" id="GO:0005102">
    <property type="term" value="F:signaling receptor binding"/>
    <property type="evidence" value="ECO:0007669"/>
    <property type="project" value="TreeGrafter"/>
</dbReference>
<evidence type="ECO:0000256" key="4">
    <source>
        <dbReference type="SAM" id="Phobius"/>
    </source>
</evidence>
<organism evidence="7 8">
    <name type="scientific">Amphilophus citrinellus</name>
    <name type="common">Midas cichlid</name>
    <name type="synonym">Cichlasoma citrinellum</name>
    <dbReference type="NCBI Taxonomy" id="61819"/>
    <lineage>
        <taxon>Eukaryota</taxon>
        <taxon>Metazoa</taxon>
        <taxon>Chordata</taxon>
        <taxon>Craniata</taxon>
        <taxon>Vertebrata</taxon>
        <taxon>Euteleostomi</taxon>
        <taxon>Actinopterygii</taxon>
        <taxon>Neopterygii</taxon>
        <taxon>Teleostei</taxon>
        <taxon>Neoteleostei</taxon>
        <taxon>Acanthomorphata</taxon>
        <taxon>Ovalentaria</taxon>
        <taxon>Cichlomorphae</taxon>
        <taxon>Cichliformes</taxon>
        <taxon>Cichlidae</taxon>
        <taxon>New World cichlids</taxon>
        <taxon>Cichlasomatinae</taxon>
        <taxon>Heroini</taxon>
        <taxon>Amphilophus</taxon>
    </lineage>
</organism>
<keyword evidence="2 4" id="KW-0472">Membrane</keyword>
<dbReference type="SMART" id="SM00406">
    <property type="entry name" value="IGv"/>
    <property type="match status" value="1"/>
</dbReference>
<keyword evidence="4" id="KW-1133">Transmembrane helix</keyword>
<dbReference type="Gene3D" id="2.60.40.10">
    <property type="entry name" value="Immunoglobulins"/>
    <property type="match status" value="1"/>
</dbReference>
<protein>
    <recommendedName>
        <fullName evidence="6">Ig-like domain-containing protein</fullName>
    </recommendedName>
</protein>
<feature type="chain" id="PRO_5018576069" description="Ig-like domain-containing protein" evidence="5">
    <location>
        <begin position="29"/>
        <end position="222"/>
    </location>
</feature>
<proteinExistence type="predicted"/>
<dbReference type="PROSITE" id="PS50835">
    <property type="entry name" value="IG_LIKE"/>
    <property type="match status" value="1"/>
</dbReference>
<dbReference type="GO" id="GO:0009897">
    <property type="term" value="C:external side of plasma membrane"/>
    <property type="evidence" value="ECO:0007669"/>
    <property type="project" value="TreeGrafter"/>
</dbReference>
<dbReference type="AlphaFoldDB" id="A0A3Q0S457"/>
<dbReference type="InterPro" id="IPR007110">
    <property type="entry name" value="Ig-like_dom"/>
</dbReference>
<evidence type="ECO:0000313" key="7">
    <source>
        <dbReference type="Ensembl" id="ENSACIP00000015230.1"/>
    </source>
</evidence>
<feature type="signal peptide" evidence="5">
    <location>
        <begin position="1"/>
        <end position="28"/>
    </location>
</feature>
<accession>A0A3Q0S457</accession>
<evidence type="ECO:0000256" key="1">
    <source>
        <dbReference type="ARBA" id="ARBA00004370"/>
    </source>
</evidence>
<evidence type="ECO:0000256" key="5">
    <source>
        <dbReference type="SAM" id="SignalP"/>
    </source>
</evidence>
<dbReference type="SMART" id="SM00409">
    <property type="entry name" value="IG"/>
    <property type="match status" value="1"/>
</dbReference>
<dbReference type="InterPro" id="IPR013783">
    <property type="entry name" value="Ig-like_fold"/>
</dbReference>
<dbReference type="Proteomes" id="UP000261340">
    <property type="component" value="Unplaced"/>
</dbReference>
<dbReference type="GO" id="GO:0001817">
    <property type="term" value="P:regulation of cytokine production"/>
    <property type="evidence" value="ECO:0007669"/>
    <property type="project" value="TreeGrafter"/>
</dbReference>